<evidence type="ECO:0000313" key="3">
    <source>
        <dbReference type="EMBL" id="KON31491.1"/>
    </source>
</evidence>
<dbReference type="Gene3D" id="3.40.350.10">
    <property type="entry name" value="Creatinase/prolidase N-terminal domain"/>
    <property type="match status" value="1"/>
</dbReference>
<name>A0A0M0BTK0_9ARCH</name>
<comment type="caution">
    <text evidence="3">The sequence shown here is derived from an EMBL/GenBank/DDBJ whole genome shotgun (WGS) entry which is preliminary data.</text>
</comment>
<dbReference type="Gene3D" id="3.90.230.10">
    <property type="entry name" value="Creatinase/methionine aminopeptidase superfamily"/>
    <property type="match status" value="1"/>
</dbReference>
<dbReference type="InterPro" id="IPR000587">
    <property type="entry name" value="Creatinase_N"/>
</dbReference>
<dbReference type="InterPro" id="IPR050659">
    <property type="entry name" value="Peptidase_M24B"/>
</dbReference>
<accession>A0A0M0BTK0</accession>
<feature type="domain" description="Peptidase M24" evidence="1">
    <location>
        <begin position="179"/>
        <end position="385"/>
    </location>
</feature>
<gene>
    <name evidence="3" type="ORF">AC482_00705</name>
</gene>
<evidence type="ECO:0008006" key="5">
    <source>
        <dbReference type="Google" id="ProtNLM"/>
    </source>
</evidence>
<dbReference type="EMBL" id="LFWZ01000004">
    <property type="protein sequence ID" value="KON31491.1"/>
    <property type="molecule type" value="Genomic_DNA"/>
</dbReference>
<dbReference type="Pfam" id="PF01321">
    <property type="entry name" value="Creatinase_N"/>
    <property type="match status" value="1"/>
</dbReference>
<organism evidence="3 4">
    <name type="scientific">miscellaneous Crenarchaeota group-15 archaeon DG-45</name>
    <dbReference type="NCBI Taxonomy" id="1685127"/>
    <lineage>
        <taxon>Archaea</taxon>
        <taxon>Candidatus Bathyarchaeota</taxon>
        <taxon>MCG-15</taxon>
    </lineage>
</organism>
<evidence type="ECO:0000313" key="4">
    <source>
        <dbReference type="Proteomes" id="UP000037210"/>
    </source>
</evidence>
<dbReference type="PANTHER" id="PTHR46112:SF3">
    <property type="entry name" value="AMINOPEPTIDASE YPDF"/>
    <property type="match status" value="1"/>
</dbReference>
<dbReference type="PANTHER" id="PTHR46112">
    <property type="entry name" value="AMINOPEPTIDASE"/>
    <property type="match status" value="1"/>
</dbReference>
<dbReference type="Proteomes" id="UP000037210">
    <property type="component" value="Unassembled WGS sequence"/>
</dbReference>
<dbReference type="SUPFAM" id="SSF53092">
    <property type="entry name" value="Creatinase/prolidase N-terminal domain"/>
    <property type="match status" value="1"/>
</dbReference>
<feature type="domain" description="Creatinase N-terminal" evidence="2">
    <location>
        <begin position="98"/>
        <end position="171"/>
    </location>
</feature>
<dbReference type="InterPro" id="IPR000994">
    <property type="entry name" value="Pept_M24"/>
</dbReference>
<sequence length="404" mass="44560">MLLNKVRAERVMAENGLEALIAASPANVLYTSDLCPYGETYVLLPLDGDAEPAIVTSISAPVPVAVMSRPWIGDVRYFGEFYTETQWAKGPLDEAEREIVAAQASWETTGRTDSLNLLMEVIEERGLTDGRVGVDEAAIRGSHAFLHRMEERLPGVEIVPASSLFAQIRMVKTDEEIRRVREATRITERAWETALGSAREGMTEREFAYIFERAILEEGGRPASHMGMYGPPIAFGRRTAFVDLALPSDYALREGDLLRFDGGCSYMGYGCDMARTAVLGEPSAKQRGYYDALQEGEQLAVEMARPGARASEVFNAAVGRVRDGGIPHYRRHHVGHGWGLEGYNPPLISPGDDTELEEGMLLCLETPYYEIGFGGLMVEDIIVVRRGGAEHLTQLSRELKALKS</sequence>
<dbReference type="InterPro" id="IPR036005">
    <property type="entry name" value="Creatinase/aminopeptidase-like"/>
</dbReference>
<dbReference type="AlphaFoldDB" id="A0A0M0BTK0"/>
<protein>
    <recommendedName>
        <fullName evidence="5">Peptidase M24</fullName>
    </recommendedName>
</protein>
<dbReference type="SUPFAM" id="SSF55920">
    <property type="entry name" value="Creatinase/aminopeptidase"/>
    <property type="match status" value="1"/>
</dbReference>
<evidence type="ECO:0000259" key="2">
    <source>
        <dbReference type="Pfam" id="PF01321"/>
    </source>
</evidence>
<proteinExistence type="predicted"/>
<evidence type="ECO:0000259" key="1">
    <source>
        <dbReference type="Pfam" id="PF00557"/>
    </source>
</evidence>
<dbReference type="Pfam" id="PF00557">
    <property type="entry name" value="Peptidase_M24"/>
    <property type="match status" value="1"/>
</dbReference>
<dbReference type="InterPro" id="IPR029149">
    <property type="entry name" value="Creatin/AminoP/Spt16_N"/>
</dbReference>
<reference evidence="3 4" key="1">
    <citation type="submission" date="2015-06" db="EMBL/GenBank/DDBJ databases">
        <title>New insights into the roles of widespread benthic archaea in carbon and nitrogen cycling.</title>
        <authorList>
            <person name="Lazar C.S."/>
            <person name="Baker B.J."/>
            <person name="Seitz K.W."/>
            <person name="Hyde A.S."/>
            <person name="Dick G.J."/>
            <person name="Hinrichs K.-U."/>
            <person name="Teske A.P."/>
        </authorList>
    </citation>
    <scope>NUCLEOTIDE SEQUENCE [LARGE SCALE GENOMIC DNA]</scope>
    <source>
        <strain evidence="3">DG-45</strain>
    </source>
</reference>